<dbReference type="SUPFAM" id="SSF53244">
    <property type="entry name" value="MurD-like peptide ligases, peptide-binding domain"/>
    <property type="match status" value="1"/>
</dbReference>
<feature type="domain" description="Mur ligase central" evidence="14">
    <location>
        <begin position="94"/>
        <end position="278"/>
    </location>
</feature>
<dbReference type="Pfam" id="PF08245">
    <property type="entry name" value="Mur_ligase_M"/>
    <property type="match status" value="1"/>
</dbReference>
<keyword evidence="9 10" id="KW-0961">Cell wall biogenesis/degradation</keyword>
<evidence type="ECO:0000256" key="8">
    <source>
        <dbReference type="ARBA" id="ARBA00023306"/>
    </source>
</evidence>
<dbReference type="Gene3D" id="3.40.1390.10">
    <property type="entry name" value="MurE/MurF, N-terminal domain"/>
    <property type="match status" value="1"/>
</dbReference>
<keyword evidence="7 10" id="KW-0573">Peptidoglycan synthesis</keyword>
<dbReference type="EC" id="6.3.2.10" evidence="10 11"/>
<name>A0ABR8Y8M8_9BACT</name>
<keyword evidence="16" id="KW-1185">Reference proteome</keyword>
<dbReference type="InterPro" id="IPR005863">
    <property type="entry name" value="UDP-N-AcMur_synth"/>
</dbReference>
<dbReference type="SUPFAM" id="SSF53623">
    <property type="entry name" value="MurD-like peptide ligases, catalytic domain"/>
    <property type="match status" value="1"/>
</dbReference>
<protein>
    <recommendedName>
        <fullName evidence="10 11">UDP-N-acetylmuramoyl-tripeptide--D-alanyl-D-alanine ligase</fullName>
        <ecNumber evidence="10 11">6.3.2.10</ecNumber>
    </recommendedName>
    <alternativeName>
        <fullName evidence="10">D-alanyl-D-alanine-adding enzyme</fullName>
    </alternativeName>
</protein>
<keyword evidence="3 10" id="KW-0132">Cell division</keyword>
<comment type="caution">
    <text evidence="15">The sequence shown here is derived from an EMBL/GenBank/DDBJ whole genome shotgun (WGS) entry which is preliminary data.</text>
</comment>
<keyword evidence="2 10" id="KW-0436">Ligase</keyword>
<accession>A0ABR8Y8M8</accession>
<sequence length="427" mass="47325">MKLEELYSLFLTCKGITTDSRHCPQGSMFVALKGETFNGNAFAAQALAQGCRYAVVDEPEYAGEHCILVDNCLTTLQRLATYHRRQLKTPILGITGTNGKTTTKELVSAVLSCKYNTLFTQGNLNNHIGVPLTLLRLTPQHEMAVVEMGANHPGEIKTLVHIAEPDYGLITNVGKAHLLGFGSFEGVIRTKGELYDYLRGKSGSTIFIQNENPYLNNIASQLHCIRYGQTPGLFVSGKTTGCSPYLSFCWTSESISHEVQTHLIGSYNLDNALAAVAIGRYFGVPDTDICKAIASYLPQNNRSELKETASNRLIIDAYNANPTSMHAALENFRQMQVPHRMVILGDMKELGKSSIEEHQKVITYLKTCPFERIVLVGPEFAAIPSGYEHYQDVYQLIETLKQEKPEGYTILIKGSNSMKLSQIPDYL</sequence>
<dbReference type="NCBIfam" id="TIGR01143">
    <property type="entry name" value="murF"/>
    <property type="match status" value="1"/>
</dbReference>
<keyword evidence="1 10" id="KW-0963">Cytoplasm</keyword>
<comment type="similarity">
    <text evidence="10">Belongs to the MurCDEF family. MurF subfamily.</text>
</comment>
<dbReference type="RefSeq" id="WP_191764010.1">
    <property type="nucleotide sequence ID" value="NZ_JACSPP010000024.1"/>
</dbReference>
<feature type="domain" description="Mur ligase C-terminal" evidence="13">
    <location>
        <begin position="302"/>
        <end position="415"/>
    </location>
</feature>
<comment type="pathway">
    <text evidence="10 11">Cell wall biogenesis; peptidoglycan biosynthesis.</text>
</comment>
<feature type="domain" description="Mur ligase N-terminal catalytic" evidence="12">
    <location>
        <begin position="14"/>
        <end position="60"/>
    </location>
</feature>
<comment type="function">
    <text evidence="10 11">Involved in cell wall formation. Catalyzes the final step in the synthesis of UDP-N-acetylmuramoyl-pentapeptide, the precursor of murein.</text>
</comment>
<evidence type="ECO:0000256" key="10">
    <source>
        <dbReference type="HAMAP-Rule" id="MF_02019"/>
    </source>
</evidence>
<evidence type="ECO:0000256" key="5">
    <source>
        <dbReference type="ARBA" id="ARBA00022840"/>
    </source>
</evidence>
<keyword evidence="6 10" id="KW-0133">Cell shape</keyword>
<dbReference type="Gene3D" id="3.40.1190.10">
    <property type="entry name" value="Mur-like, catalytic domain"/>
    <property type="match status" value="1"/>
</dbReference>
<dbReference type="Gene3D" id="3.90.190.20">
    <property type="entry name" value="Mur ligase, C-terminal domain"/>
    <property type="match status" value="1"/>
</dbReference>
<dbReference type="InterPro" id="IPR004101">
    <property type="entry name" value="Mur_ligase_C"/>
</dbReference>
<reference evidence="15 16" key="1">
    <citation type="submission" date="2020-08" db="EMBL/GenBank/DDBJ databases">
        <title>A Genomic Blueprint of the Chicken Gut Microbiome.</title>
        <authorList>
            <person name="Gilroy R."/>
            <person name="Ravi A."/>
            <person name="Getino M."/>
            <person name="Pursley I."/>
            <person name="Horton D.L."/>
            <person name="Alikhan N.-F."/>
            <person name="Baker D."/>
            <person name="Gharbi K."/>
            <person name="Hall N."/>
            <person name="Watson M."/>
            <person name="Adriaenssens E.M."/>
            <person name="Foster-Nyarko E."/>
            <person name="Jarju S."/>
            <person name="Secka A."/>
            <person name="Antonio M."/>
            <person name="Oren A."/>
            <person name="Chaudhuri R."/>
            <person name="La Ragione R.M."/>
            <person name="Hildebrand F."/>
            <person name="Pallen M.J."/>
        </authorList>
    </citation>
    <scope>NUCLEOTIDE SEQUENCE [LARGE SCALE GENOMIC DNA]</scope>
    <source>
        <strain evidence="15 16">Sa1CVN1</strain>
    </source>
</reference>
<dbReference type="InterPro" id="IPR036565">
    <property type="entry name" value="Mur-like_cat_sf"/>
</dbReference>
<dbReference type="Proteomes" id="UP000620874">
    <property type="component" value="Unassembled WGS sequence"/>
</dbReference>
<evidence type="ECO:0000256" key="4">
    <source>
        <dbReference type="ARBA" id="ARBA00022741"/>
    </source>
</evidence>
<evidence type="ECO:0000313" key="15">
    <source>
        <dbReference type="EMBL" id="MBD8040566.1"/>
    </source>
</evidence>
<evidence type="ECO:0000313" key="16">
    <source>
        <dbReference type="Proteomes" id="UP000620874"/>
    </source>
</evidence>
<dbReference type="Pfam" id="PF02875">
    <property type="entry name" value="Mur_ligase_C"/>
    <property type="match status" value="1"/>
</dbReference>
<dbReference type="Pfam" id="PF01225">
    <property type="entry name" value="Mur_ligase"/>
    <property type="match status" value="1"/>
</dbReference>
<keyword evidence="8 10" id="KW-0131">Cell cycle</keyword>
<feature type="binding site" evidence="10">
    <location>
        <begin position="96"/>
        <end position="102"/>
    </location>
    <ligand>
        <name>ATP</name>
        <dbReference type="ChEBI" id="CHEBI:30616"/>
    </ligand>
</feature>
<dbReference type="PANTHER" id="PTHR43024">
    <property type="entry name" value="UDP-N-ACETYLMURAMOYL-TRIPEPTIDE--D-ALANYL-D-ALANINE LIGASE"/>
    <property type="match status" value="1"/>
</dbReference>
<evidence type="ECO:0000256" key="2">
    <source>
        <dbReference type="ARBA" id="ARBA00022598"/>
    </source>
</evidence>
<dbReference type="EMBL" id="JACSPP010000024">
    <property type="protein sequence ID" value="MBD8040566.1"/>
    <property type="molecule type" value="Genomic_DNA"/>
</dbReference>
<gene>
    <name evidence="10" type="primary">murF</name>
    <name evidence="15" type="ORF">H9625_08985</name>
</gene>
<dbReference type="HAMAP" id="MF_02019">
    <property type="entry name" value="MurF"/>
    <property type="match status" value="1"/>
</dbReference>
<evidence type="ECO:0000256" key="6">
    <source>
        <dbReference type="ARBA" id="ARBA00022960"/>
    </source>
</evidence>
<dbReference type="SUPFAM" id="SSF63418">
    <property type="entry name" value="MurE/MurF N-terminal domain"/>
    <property type="match status" value="1"/>
</dbReference>
<dbReference type="PANTHER" id="PTHR43024:SF1">
    <property type="entry name" value="UDP-N-ACETYLMURAMOYL-TRIPEPTIDE--D-ALANYL-D-ALANINE LIGASE"/>
    <property type="match status" value="1"/>
</dbReference>
<evidence type="ECO:0000256" key="3">
    <source>
        <dbReference type="ARBA" id="ARBA00022618"/>
    </source>
</evidence>
<dbReference type="GO" id="GO:0016874">
    <property type="term" value="F:ligase activity"/>
    <property type="evidence" value="ECO:0007669"/>
    <property type="project" value="UniProtKB-KW"/>
</dbReference>
<comment type="catalytic activity">
    <reaction evidence="10 11">
        <text>D-alanyl-D-alanine + UDP-N-acetyl-alpha-D-muramoyl-L-alanyl-gamma-D-glutamyl-meso-2,6-diaminopimelate + ATP = UDP-N-acetyl-alpha-D-muramoyl-L-alanyl-gamma-D-glutamyl-meso-2,6-diaminopimeloyl-D-alanyl-D-alanine + ADP + phosphate + H(+)</text>
        <dbReference type="Rhea" id="RHEA:28374"/>
        <dbReference type="ChEBI" id="CHEBI:15378"/>
        <dbReference type="ChEBI" id="CHEBI:30616"/>
        <dbReference type="ChEBI" id="CHEBI:43474"/>
        <dbReference type="ChEBI" id="CHEBI:57822"/>
        <dbReference type="ChEBI" id="CHEBI:61386"/>
        <dbReference type="ChEBI" id="CHEBI:83905"/>
        <dbReference type="ChEBI" id="CHEBI:456216"/>
        <dbReference type="EC" id="6.3.2.10"/>
    </reaction>
</comment>
<comment type="subcellular location">
    <subcellularLocation>
        <location evidence="10 11">Cytoplasm</location>
    </subcellularLocation>
</comment>
<evidence type="ECO:0000256" key="11">
    <source>
        <dbReference type="RuleBase" id="RU004136"/>
    </source>
</evidence>
<dbReference type="InterPro" id="IPR051046">
    <property type="entry name" value="MurCDEF_CellWall_CoF430Synth"/>
</dbReference>
<dbReference type="InterPro" id="IPR000713">
    <property type="entry name" value="Mur_ligase_N"/>
</dbReference>
<evidence type="ECO:0000259" key="13">
    <source>
        <dbReference type="Pfam" id="PF02875"/>
    </source>
</evidence>
<evidence type="ECO:0000256" key="1">
    <source>
        <dbReference type="ARBA" id="ARBA00022490"/>
    </source>
</evidence>
<organism evidence="15 16">
    <name type="scientific">Phocaeicola intestinalis</name>
    <dbReference type="NCBI Taxonomy" id="2762212"/>
    <lineage>
        <taxon>Bacteria</taxon>
        <taxon>Pseudomonadati</taxon>
        <taxon>Bacteroidota</taxon>
        <taxon>Bacteroidia</taxon>
        <taxon>Bacteroidales</taxon>
        <taxon>Bacteroidaceae</taxon>
        <taxon>Phocaeicola</taxon>
    </lineage>
</organism>
<evidence type="ECO:0000256" key="7">
    <source>
        <dbReference type="ARBA" id="ARBA00022984"/>
    </source>
</evidence>
<evidence type="ECO:0000259" key="14">
    <source>
        <dbReference type="Pfam" id="PF08245"/>
    </source>
</evidence>
<keyword evidence="5 10" id="KW-0067">ATP-binding</keyword>
<dbReference type="InterPro" id="IPR035911">
    <property type="entry name" value="MurE/MurF_N"/>
</dbReference>
<dbReference type="InterPro" id="IPR013221">
    <property type="entry name" value="Mur_ligase_cen"/>
</dbReference>
<evidence type="ECO:0000256" key="9">
    <source>
        <dbReference type="ARBA" id="ARBA00023316"/>
    </source>
</evidence>
<proteinExistence type="inferred from homology"/>
<dbReference type="InterPro" id="IPR036615">
    <property type="entry name" value="Mur_ligase_C_dom_sf"/>
</dbReference>
<keyword evidence="4 10" id="KW-0547">Nucleotide-binding</keyword>
<evidence type="ECO:0000259" key="12">
    <source>
        <dbReference type="Pfam" id="PF01225"/>
    </source>
</evidence>